<keyword evidence="2" id="KW-1185">Reference proteome</keyword>
<name>I3EF20_NEMP3</name>
<dbReference type="OrthoDB" id="128536at2759"/>
<dbReference type="InterPro" id="IPR007175">
    <property type="entry name" value="Rpr2/Snm1/Rpp21"/>
</dbReference>
<evidence type="ECO:0000313" key="1">
    <source>
        <dbReference type="EMBL" id="EIJ87817.1"/>
    </source>
</evidence>
<proteinExistence type="predicted"/>
<dbReference type="GO" id="GO:0006396">
    <property type="term" value="P:RNA processing"/>
    <property type="evidence" value="ECO:0007669"/>
    <property type="project" value="InterPro"/>
</dbReference>
<dbReference type="OMA" id="TIMIPSI"/>
<sequence>MDIYRDINLAVHFISRSTKVSRRLIQVLIRIHNKKIIKLSYEVKRAICKCYTIMIPSITCYSRVSHETDGYYLMRVCGVCGEISKMRMGAKKRFYNGGEEETNKEREKGVKVFKT</sequence>
<dbReference type="Proteomes" id="UP000002872">
    <property type="component" value="Unassembled WGS sequence"/>
</dbReference>
<dbReference type="VEuPathDB" id="MicrosporidiaDB:NEQG_01889"/>
<dbReference type="HOGENOM" id="CLU_2109677_0_0_1"/>
<dbReference type="Gene3D" id="6.20.50.20">
    <property type="match status" value="1"/>
</dbReference>
<dbReference type="Pfam" id="PF04032">
    <property type="entry name" value="Rpr2"/>
    <property type="match status" value="1"/>
</dbReference>
<dbReference type="InParanoid" id="I3EF20"/>
<reference evidence="1" key="1">
    <citation type="submission" date="2011-01" db="EMBL/GenBank/DDBJ databases">
        <title>The Genome Sequence of Nematocida parisii strain ERTm3.</title>
        <authorList>
            <consortium name="The Broad Institute Genome Sequencing Platform"/>
            <consortium name="The Broad Institute Genome Sequencing Center for Infectious Disease"/>
            <person name="Cuomo C."/>
            <person name="Troemel E."/>
            <person name="Young S.K."/>
            <person name="Zeng Q."/>
            <person name="Gargeya S."/>
            <person name="Fitzgerald M."/>
            <person name="Haas B."/>
            <person name="Abouelleil A."/>
            <person name="Alvarado L."/>
            <person name="Arachchi H.M."/>
            <person name="Berlin A."/>
            <person name="Chapman S.B."/>
            <person name="Gearin G."/>
            <person name="Goldberg J."/>
            <person name="Griggs A."/>
            <person name="Gujja S."/>
            <person name="Hansen M."/>
            <person name="Heiman D."/>
            <person name="Howarth C."/>
            <person name="Larimer J."/>
            <person name="Lui A."/>
            <person name="MacDonald P.J.P."/>
            <person name="McCowen C."/>
            <person name="Montmayeur A."/>
            <person name="Murphy C."/>
            <person name="Neiman D."/>
            <person name="Pearson M."/>
            <person name="Priest M."/>
            <person name="Roberts A."/>
            <person name="Saif S."/>
            <person name="Shea T."/>
            <person name="Sisk P."/>
            <person name="Stolte C."/>
            <person name="Sykes S."/>
            <person name="Wortman J."/>
            <person name="Nusbaum C."/>
            <person name="Birren B."/>
        </authorList>
    </citation>
    <scope>NUCLEOTIDE SEQUENCE</scope>
    <source>
        <strain evidence="1">ERTm3</strain>
    </source>
</reference>
<organism evidence="1 2">
    <name type="scientific">Nematocida parisii (strain ERTm3)</name>
    <name type="common">Nematode killer fungus</name>
    <dbReference type="NCBI Taxonomy" id="935791"/>
    <lineage>
        <taxon>Eukaryota</taxon>
        <taxon>Fungi</taxon>
        <taxon>Fungi incertae sedis</taxon>
        <taxon>Microsporidia</taxon>
        <taxon>Nematocida</taxon>
    </lineage>
</organism>
<gene>
    <name evidence="1" type="ORF">NEQG_01889</name>
</gene>
<evidence type="ECO:0000313" key="2">
    <source>
        <dbReference type="Proteomes" id="UP000002872"/>
    </source>
</evidence>
<accession>I3EF20</accession>
<dbReference type="AlphaFoldDB" id="I3EF20"/>
<dbReference type="EMBL" id="GL870880">
    <property type="protein sequence ID" value="EIJ87817.1"/>
    <property type="molecule type" value="Genomic_DNA"/>
</dbReference>
<protein>
    <submittedName>
        <fullName evidence="1">Uncharacterized protein</fullName>
    </submittedName>
</protein>